<organism evidence="3 4">
    <name type="scientific">Glutinoglossum americanum</name>
    <dbReference type="NCBI Taxonomy" id="1670608"/>
    <lineage>
        <taxon>Eukaryota</taxon>
        <taxon>Fungi</taxon>
        <taxon>Dikarya</taxon>
        <taxon>Ascomycota</taxon>
        <taxon>Pezizomycotina</taxon>
        <taxon>Geoglossomycetes</taxon>
        <taxon>Geoglossales</taxon>
        <taxon>Geoglossaceae</taxon>
        <taxon>Glutinoglossum</taxon>
    </lineage>
</organism>
<sequence length="328" mass="37243">MAIFPTLHTSAHHPQNSSIEQVTDALFTVTISTPTVAGSNTHSTLSIPLDDEQHRHVPEGYLPRHREPLRRDSLKRREALLKGKEGSRRRRRWENDHLLNNPHAQPPLPSDWEVGPTYPRHGTVPYYLAPLWDAEVAAMRKAERAAAKRAGMKGRKVSMEGSMEGKVPRELRETLKRARGAKGLLQGLEEEVRGFLEVWKEREQRREMQEIEAKEEYSSGDEEIVFVGRDGTTSERAPRPKKSKEEGESELRMDKLVCDGPVDDRGATFGRWLVHSIARYYGLRTWSVTVGNPPRREAYVGIVRKKDGVISERKGSGGELPRPLWGLL</sequence>
<evidence type="ECO:0000259" key="2">
    <source>
        <dbReference type="Pfam" id="PF13902"/>
    </source>
</evidence>
<dbReference type="Proteomes" id="UP000698800">
    <property type="component" value="Unassembled WGS sequence"/>
</dbReference>
<feature type="region of interest" description="Disordered" evidence="1">
    <location>
        <begin position="73"/>
        <end position="110"/>
    </location>
</feature>
<evidence type="ECO:0000313" key="4">
    <source>
        <dbReference type="Proteomes" id="UP000698800"/>
    </source>
</evidence>
<dbReference type="GO" id="GO:0003676">
    <property type="term" value="F:nucleic acid binding"/>
    <property type="evidence" value="ECO:0007669"/>
    <property type="project" value="InterPro"/>
</dbReference>
<feature type="region of interest" description="Disordered" evidence="1">
    <location>
        <begin position="229"/>
        <end position="251"/>
    </location>
</feature>
<dbReference type="AlphaFoldDB" id="A0A9P8IDC1"/>
<dbReference type="PANTHER" id="PTHR32019">
    <property type="entry name" value="R3H DOMAIN-CONTAINING PROTEIN 4"/>
    <property type="match status" value="1"/>
</dbReference>
<evidence type="ECO:0000313" key="3">
    <source>
        <dbReference type="EMBL" id="KAH0544296.1"/>
    </source>
</evidence>
<name>A0A9P8IDC1_9PEZI</name>
<dbReference type="InterPro" id="IPR039629">
    <property type="entry name" value="R3HDM4"/>
</dbReference>
<protein>
    <recommendedName>
        <fullName evidence="2">R3H-associated N-terminal domain-containing protein</fullName>
    </recommendedName>
</protein>
<proteinExistence type="predicted"/>
<gene>
    <name evidence="3" type="ORF">FGG08_001559</name>
</gene>
<evidence type="ECO:0000256" key="1">
    <source>
        <dbReference type="SAM" id="MobiDB-lite"/>
    </source>
</evidence>
<feature type="compositionally biased region" description="Basic and acidic residues" evidence="1">
    <location>
        <begin position="232"/>
        <end position="251"/>
    </location>
</feature>
<accession>A0A9P8IDC1</accession>
<comment type="caution">
    <text evidence="3">The sequence shown here is derived from an EMBL/GenBank/DDBJ whole genome shotgun (WGS) entry which is preliminary data.</text>
</comment>
<dbReference type="EMBL" id="JAGHQL010000021">
    <property type="protein sequence ID" value="KAH0544296.1"/>
    <property type="molecule type" value="Genomic_DNA"/>
</dbReference>
<keyword evidence="4" id="KW-1185">Reference proteome</keyword>
<dbReference type="OrthoDB" id="10256743at2759"/>
<dbReference type="InterPro" id="IPR036867">
    <property type="entry name" value="R3H_dom_sf"/>
</dbReference>
<dbReference type="SUPFAM" id="SSF82708">
    <property type="entry name" value="R3H domain"/>
    <property type="match status" value="1"/>
</dbReference>
<dbReference type="PANTHER" id="PTHR32019:SF2">
    <property type="entry name" value="R3H DOMAIN-CONTAINING PROTEIN 4"/>
    <property type="match status" value="1"/>
</dbReference>
<dbReference type="InterPro" id="IPR025952">
    <property type="entry name" value="R3H-assoc_dom"/>
</dbReference>
<reference evidence="3" key="1">
    <citation type="submission" date="2021-03" db="EMBL/GenBank/DDBJ databases">
        <title>Comparative genomics and phylogenomic investigation of the class Geoglossomycetes provide insights into ecological specialization and systematics.</title>
        <authorList>
            <person name="Melie T."/>
            <person name="Pirro S."/>
            <person name="Miller A.N."/>
            <person name="Quandt A."/>
        </authorList>
    </citation>
    <scope>NUCLEOTIDE SEQUENCE</scope>
    <source>
        <strain evidence="3">GBOQ0MN5Z8</strain>
    </source>
</reference>
<feature type="compositionally biased region" description="Basic and acidic residues" evidence="1">
    <location>
        <begin position="73"/>
        <end position="86"/>
    </location>
</feature>
<dbReference type="Pfam" id="PF13902">
    <property type="entry name" value="R3H-assoc"/>
    <property type="match status" value="1"/>
</dbReference>
<feature type="domain" description="R3H-associated N-terminal" evidence="2">
    <location>
        <begin position="66"/>
        <end position="177"/>
    </location>
</feature>